<gene>
    <name evidence="7" type="primary">glpU</name>
    <name evidence="7" type="ORF">SAPIS_v1c01590</name>
</gene>
<accession>V5RJR2</accession>
<dbReference type="GO" id="GO:0005886">
    <property type="term" value="C:plasma membrane"/>
    <property type="evidence" value="ECO:0007669"/>
    <property type="project" value="UniProtKB-SubCell"/>
</dbReference>
<dbReference type="PROSITE" id="PS50850">
    <property type="entry name" value="MFS"/>
    <property type="match status" value="1"/>
</dbReference>
<dbReference type="PATRIC" id="fig|1276258.3.peg.154"/>
<feature type="transmembrane region" description="Helical" evidence="5">
    <location>
        <begin position="267"/>
        <end position="285"/>
    </location>
</feature>
<dbReference type="SUPFAM" id="SSF103473">
    <property type="entry name" value="MFS general substrate transporter"/>
    <property type="match status" value="1"/>
</dbReference>
<dbReference type="AlphaFoldDB" id="V5RJR2"/>
<evidence type="ECO:0000256" key="1">
    <source>
        <dbReference type="ARBA" id="ARBA00004651"/>
    </source>
</evidence>
<evidence type="ECO:0000256" key="4">
    <source>
        <dbReference type="ARBA" id="ARBA00023136"/>
    </source>
</evidence>
<dbReference type="InterPro" id="IPR036259">
    <property type="entry name" value="MFS_trans_sf"/>
</dbReference>
<feature type="transmembrane region" description="Helical" evidence="5">
    <location>
        <begin position="424"/>
        <end position="447"/>
    </location>
</feature>
<evidence type="ECO:0000256" key="5">
    <source>
        <dbReference type="SAM" id="Phobius"/>
    </source>
</evidence>
<feature type="transmembrane region" description="Helical" evidence="5">
    <location>
        <begin position="157"/>
        <end position="177"/>
    </location>
</feature>
<feature type="transmembrane region" description="Helical" evidence="5">
    <location>
        <begin position="240"/>
        <end position="261"/>
    </location>
</feature>
<dbReference type="GO" id="GO:0022857">
    <property type="term" value="F:transmembrane transporter activity"/>
    <property type="evidence" value="ECO:0007669"/>
    <property type="project" value="InterPro"/>
</dbReference>
<dbReference type="Proteomes" id="UP000018550">
    <property type="component" value="Chromosome"/>
</dbReference>
<evidence type="ECO:0000259" key="6">
    <source>
        <dbReference type="PROSITE" id="PS50850"/>
    </source>
</evidence>
<feature type="transmembrane region" description="Helical" evidence="5">
    <location>
        <begin position="305"/>
        <end position="328"/>
    </location>
</feature>
<feature type="transmembrane region" description="Helical" evidence="5">
    <location>
        <begin position="189"/>
        <end position="212"/>
    </location>
</feature>
<dbReference type="Pfam" id="PF07690">
    <property type="entry name" value="MFS_1"/>
    <property type="match status" value="1"/>
</dbReference>
<evidence type="ECO:0000313" key="7">
    <source>
        <dbReference type="EMBL" id="AHB36005.1"/>
    </source>
</evidence>
<proteinExistence type="predicted"/>
<dbReference type="eggNOG" id="COG2211">
    <property type="taxonomic scope" value="Bacteria"/>
</dbReference>
<name>V5RJR2_SPIAP</name>
<keyword evidence="2 5" id="KW-0812">Transmembrane</keyword>
<feature type="transmembrane region" description="Helical" evidence="5">
    <location>
        <begin position="87"/>
        <end position="108"/>
    </location>
</feature>
<comment type="subcellular location">
    <subcellularLocation>
        <location evidence="1">Cell membrane</location>
        <topology evidence="1">Multi-pass membrane protein</topology>
    </subcellularLocation>
</comment>
<feature type="transmembrane region" description="Helical" evidence="5">
    <location>
        <begin position="16"/>
        <end position="37"/>
    </location>
</feature>
<feature type="transmembrane region" description="Helical" evidence="5">
    <location>
        <begin position="380"/>
        <end position="399"/>
    </location>
</feature>
<dbReference type="HOGENOM" id="CLU_043790_1_0_14"/>
<evidence type="ECO:0000256" key="3">
    <source>
        <dbReference type="ARBA" id="ARBA00022989"/>
    </source>
</evidence>
<dbReference type="KEGG" id="sapi:SAPIS_v1c01590"/>
<evidence type="ECO:0000256" key="2">
    <source>
        <dbReference type="ARBA" id="ARBA00022692"/>
    </source>
</evidence>
<dbReference type="STRING" id="1276258.SAPIS_v1c01590"/>
<keyword evidence="8" id="KW-1185">Reference proteome</keyword>
<feature type="domain" description="Major facilitator superfamily (MFS) profile" evidence="6">
    <location>
        <begin position="19"/>
        <end position="451"/>
    </location>
</feature>
<feature type="transmembrane region" description="Helical" evidence="5">
    <location>
        <begin position="57"/>
        <end position="75"/>
    </location>
</feature>
<dbReference type="RefSeq" id="WP_023788939.1">
    <property type="nucleotide sequence ID" value="NC_022998.1"/>
</dbReference>
<dbReference type="EMBL" id="CP006682">
    <property type="protein sequence ID" value="AHB36005.1"/>
    <property type="molecule type" value="Genomic_DNA"/>
</dbReference>
<dbReference type="CDD" id="cd06174">
    <property type="entry name" value="MFS"/>
    <property type="match status" value="1"/>
</dbReference>
<feature type="transmembrane region" description="Helical" evidence="5">
    <location>
        <begin position="340"/>
        <end position="368"/>
    </location>
</feature>
<dbReference type="InterPro" id="IPR020846">
    <property type="entry name" value="MFS_dom"/>
</dbReference>
<feature type="transmembrane region" description="Helical" evidence="5">
    <location>
        <begin position="114"/>
        <end position="136"/>
    </location>
</feature>
<keyword evidence="3 5" id="KW-1133">Transmembrane helix</keyword>
<organism evidence="7 8">
    <name type="scientific">Spiroplasma apis B31</name>
    <dbReference type="NCBI Taxonomy" id="1276258"/>
    <lineage>
        <taxon>Bacteria</taxon>
        <taxon>Bacillati</taxon>
        <taxon>Mycoplasmatota</taxon>
        <taxon>Mollicutes</taxon>
        <taxon>Entomoplasmatales</taxon>
        <taxon>Spiroplasmataceae</taxon>
        <taxon>Spiroplasma</taxon>
    </lineage>
</organism>
<dbReference type="Gene3D" id="1.20.1250.20">
    <property type="entry name" value="MFS general substrate transporter like domains"/>
    <property type="match status" value="1"/>
</dbReference>
<sequence length="468" mass="52040">MKNKVINNTNKISRKTVGIISILALADVLVMAAPFYLKNVMSSVLIAQSLGIQASEFSQATSIYGYVSLLSYFVGGYFADKISLKKLTLIGLFTSGLVGIWYGFIPFISSGKLVQVYVIFSLWSFITCFIFWSALWKLLSEQGTPEQNGKLNGVHGSLNGLIGCFVIGLAYLLFWLFSSVWKDSLGSWAFSGLVFVLCVLIFMNCILLYFFVPEIKKDKIAQSNQFDIKSFSSVLKNYKIWLVTLLIMGVYMYQSGLSVFVTFIQDALGVTAIIVIILGVCRTYLFRFLFSTSAGKIADKSQKYILFIIIGLIIASILCITATLLPGFTSESFNNMSKGIKIAIQVIVSGLYLMLGITCWALVTNRWATIYEINIDHKHYALSVGFISFIAFSPDAWFWQLDSIMLKNLGTEAGYSTNKLANQASLLIITIIGLIATLAGVLLLICLKKERKKINDTQRQQSNVKLDL</sequence>
<protein>
    <submittedName>
        <fullName evidence="7">Glycerophosphodiester transporter</fullName>
    </submittedName>
</protein>
<reference evidence="7 8" key="1">
    <citation type="journal article" date="2014" name="Genome Announc.">
        <title>Complete Genome Sequence of Spiroplasma apis B31T (ATCC 33834), a Bacterium Associated with May Disease of Honeybees (Apis mellifera).</title>
        <authorList>
            <person name="Ku C."/>
            <person name="Lo W.S."/>
            <person name="Chen L.L."/>
            <person name="Kuo C.H."/>
        </authorList>
    </citation>
    <scope>NUCLEOTIDE SEQUENCE [LARGE SCALE GENOMIC DNA]</scope>
    <source>
        <strain evidence="7">B31</strain>
    </source>
</reference>
<keyword evidence="4 5" id="KW-0472">Membrane</keyword>
<evidence type="ECO:0000313" key="8">
    <source>
        <dbReference type="Proteomes" id="UP000018550"/>
    </source>
</evidence>
<dbReference type="InterPro" id="IPR011701">
    <property type="entry name" value="MFS"/>
</dbReference>